<protein>
    <recommendedName>
        <fullName evidence="15">CNNM transmembrane domain-containing protein</fullName>
    </recommendedName>
</protein>
<sequence>MNCTRVDHESIICNGTLFTKPEEPLSPHDSLFWIYLGVYIFLMLFAGLMSGLTLGLLSLDGNQLKVLQAAGKEKEKKYAQRIVPLIKKHHLLLVTLLLANAGAVEAMPIFMDKITNPVLAILVSVTAVLIFGEIIPQALCSRYGLAIGYYLSPLVYFLMFIFFIVAWPISKLLDCLLGENHATYFRRAELKALVDLHQRADTLEDEEPLTIDEALIIQGALDLKNKTAKDALIPLENVVMLNVDDVLDENTMDLILNAGHSRVPVHEKSSGKIVGILLVKSIIKLSPKDSTPVHTQMNSDGFLTFQQSEPLYNILNAFQTGKSHMCIVNKDDGSGEEHIVGILTLEDVIEEILQEEIIDETDKYIDVARRIQVARLKRKLSKSITMTGPKPSSSSKGLKNLGRMSSRTDEKAPLLEPPNP</sequence>
<evidence type="ECO:0000256" key="9">
    <source>
        <dbReference type="SAM" id="MobiDB-lite"/>
    </source>
</evidence>
<evidence type="ECO:0000256" key="2">
    <source>
        <dbReference type="ARBA" id="ARBA00010484"/>
    </source>
</evidence>
<name>A0A7M5VC37_9CNID</name>
<evidence type="ECO:0000256" key="1">
    <source>
        <dbReference type="ARBA" id="ARBA00004141"/>
    </source>
</evidence>
<evidence type="ECO:0000256" key="4">
    <source>
        <dbReference type="ARBA" id="ARBA00022737"/>
    </source>
</evidence>
<evidence type="ECO:0000256" key="8">
    <source>
        <dbReference type="PROSITE-ProRule" id="PRU01193"/>
    </source>
</evidence>
<feature type="region of interest" description="Disordered" evidence="9">
    <location>
        <begin position="382"/>
        <end position="420"/>
    </location>
</feature>
<dbReference type="GO" id="GO:0010960">
    <property type="term" value="P:magnesium ion homeostasis"/>
    <property type="evidence" value="ECO:0007669"/>
    <property type="project" value="InterPro"/>
</dbReference>
<evidence type="ECO:0000256" key="7">
    <source>
        <dbReference type="PROSITE-ProRule" id="PRU00703"/>
    </source>
</evidence>
<dbReference type="GeneID" id="136812584"/>
<dbReference type="SUPFAM" id="SSF54631">
    <property type="entry name" value="CBS-domain pair"/>
    <property type="match status" value="1"/>
</dbReference>
<evidence type="ECO:0000313" key="14">
    <source>
        <dbReference type="Proteomes" id="UP000594262"/>
    </source>
</evidence>
<evidence type="ECO:0000256" key="10">
    <source>
        <dbReference type="SAM" id="Phobius"/>
    </source>
</evidence>
<keyword evidence="4" id="KW-0677">Repeat</keyword>
<keyword evidence="7" id="KW-0129">CBS domain</keyword>
<dbReference type="EnsemblMetazoa" id="CLYHEMT011408.1">
    <property type="protein sequence ID" value="CLYHEMP011408.1"/>
    <property type="gene ID" value="CLYHEMG011408"/>
</dbReference>
<comment type="subcellular location">
    <subcellularLocation>
        <location evidence="1">Membrane</location>
        <topology evidence="1">Multi-pass membrane protein</topology>
    </subcellularLocation>
</comment>
<keyword evidence="3 8" id="KW-0812">Transmembrane</keyword>
<dbReference type="PANTHER" id="PTHR12064">
    <property type="entry name" value="METAL TRANSPORTER CNNM"/>
    <property type="match status" value="1"/>
</dbReference>
<dbReference type="Pfam" id="PF00571">
    <property type="entry name" value="CBS"/>
    <property type="match status" value="1"/>
</dbReference>
<keyword evidence="14" id="KW-1185">Reference proteome</keyword>
<dbReference type="GO" id="GO:0030026">
    <property type="term" value="P:intracellular manganese ion homeostasis"/>
    <property type="evidence" value="ECO:0007669"/>
    <property type="project" value="TreeGrafter"/>
</dbReference>
<dbReference type="GO" id="GO:0032026">
    <property type="term" value="P:response to magnesium ion"/>
    <property type="evidence" value="ECO:0007669"/>
    <property type="project" value="UniProtKB-ARBA"/>
</dbReference>
<dbReference type="Proteomes" id="UP000594262">
    <property type="component" value="Unplaced"/>
</dbReference>
<evidence type="ECO:0000256" key="5">
    <source>
        <dbReference type="ARBA" id="ARBA00022989"/>
    </source>
</evidence>
<dbReference type="InterPro" id="IPR044751">
    <property type="entry name" value="Ion_transp-like_CBS"/>
</dbReference>
<feature type="transmembrane region" description="Helical" evidence="10">
    <location>
        <begin position="32"/>
        <end position="57"/>
    </location>
</feature>
<feature type="domain" description="CBS" evidence="11">
    <location>
        <begin position="297"/>
        <end position="360"/>
    </location>
</feature>
<feature type="domain" description="CNNM transmembrane" evidence="12">
    <location>
        <begin position="28"/>
        <end position="207"/>
    </location>
</feature>
<dbReference type="Pfam" id="PF01595">
    <property type="entry name" value="CNNM"/>
    <property type="match status" value="1"/>
</dbReference>
<evidence type="ECO:0000313" key="13">
    <source>
        <dbReference type="EnsemblMetazoa" id="CLYHEMP011408.1"/>
    </source>
</evidence>
<comment type="similarity">
    <text evidence="2">Belongs to the ACDP family.</text>
</comment>
<dbReference type="InterPro" id="IPR045095">
    <property type="entry name" value="ACDP"/>
</dbReference>
<dbReference type="PANTHER" id="PTHR12064:SF97">
    <property type="entry name" value="METAL TRANSPORTER CNNM-5"/>
    <property type="match status" value="1"/>
</dbReference>
<dbReference type="PROSITE" id="PS51371">
    <property type="entry name" value="CBS"/>
    <property type="match status" value="2"/>
</dbReference>
<dbReference type="GO" id="GO:0040018">
    <property type="term" value="P:positive regulation of multicellular organism growth"/>
    <property type="evidence" value="ECO:0007669"/>
    <property type="project" value="UniProtKB-ARBA"/>
</dbReference>
<dbReference type="GO" id="GO:0005737">
    <property type="term" value="C:cytoplasm"/>
    <property type="evidence" value="ECO:0007669"/>
    <property type="project" value="TreeGrafter"/>
</dbReference>
<dbReference type="AlphaFoldDB" id="A0A7M5VC37"/>
<evidence type="ECO:0000259" key="12">
    <source>
        <dbReference type="PROSITE" id="PS51846"/>
    </source>
</evidence>
<dbReference type="PROSITE" id="PS51846">
    <property type="entry name" value="CNNM"/>
    <property type="match status" value="1"/>
</dbReference>
<organism evidence="13 14">
    <name type="scientific">Clytia hemisphaerica</name>
    <dbReference type="NCBI Taxonomy" id="252671"/>
    <lineage>
        <taxon>Eukaryota</taxon>
        <taxon>Metazoa</taxon>
        <taxon>Cnidaria</taxon>
        <taxon>Hydrozoa</taxon>
        <taxon>Hydroidolina</taxon>
        <taxon>Leptothecata</taxon>
        <taxon>Obeliida</taxon>
        <taxon>Clytiidae</taxon>
        <taxon>Clytia</taxon>
    </lineage>
</organism>
<reference evidence="13" key="1">
    <citation type="submission" date="2021-01" db="UniProtKB">
        <authorList>
            <consortium name="EnsemblMetazoa"/>
        </authorList>
    </citation>
    <scope>IDENTIFICATION</scope>
</reference>
<feature type="transmembrane region" description="Helical" evidence="10">
    <location>
        <begin position="147"/>
        <end position="169"/>
    </location>
</feature>
<dbReference type="FunFam" id="3.10.580.10:FF:000006">
    <property type="entry name" value="DUF21 and CBS domain protein"/>
    <property type="match status" value="1"/>
</dbReference>
<evidence type="ECO:0000259" key="11">
    <source>
        <dbReference type="PROSITE" id="PS51371"/>
    </source>
</evidence>
<dbReference type="InterPro" id="IPR002550">
    <property type="entry name" value="CNNM"/>
</dbReference>
<evidence type="ECO:0000256" key="6">
    <source>
        <dbReference type="ARBA" id="ARBA00023136"/>
    </source>
</evidence>
<dbReference type="OrthoDB" id="5353557at2759"/>
<feature type="compositionally biased region" description="Low complexity" evidence="9">
    <location>
        <begin position="388"/>
        <end position="397"/>
    </location>
</feature>
<dbReference type="RefSeq" id="XP_066925214.1">
    <property type="nucleotide sequence ID" value="XM_067069113.1"/>
</dbReference>
<dbReference type="CDD" id="cd04590">
    <property type="entry name" value="CBS_pair_CorC_HlyC_assoc"/>
    <property type="match status" value="1"/>
</dbReference>
<dbReference type="Gene3D" id="3.10.580.10">
    <property type="entry name" value="CBS-domain"/>
    <property type="match status" value="1"/>
</dbReference>
<dbReference type="InterPro" id="IPR000644">
    <property type="entry name" value="CBS_dom"/>
</dbReference>
<keyword evidence="6 8" id="KW-0472">Membrane</keyword>
<dbReference type="InterPro" id="IPR046342">
    <property type="entry name" value="CBS_dom_sf"/>
</dbReference>
<evidence type="ECO:0000256" key="3">
    <source>
        <dbReference type="ARBA" id="ARBA00022692"/>
    </source>
</evidence>
<feature type="transmembrane region" description="Helical" evidence="10">
    <location>
        <begin position="117"/>
        <end position="135"/>
    </location>
</feature>
<dbReference type="GO" id="GO:1905941">
    <property type="term" value="P:positive regulation of gonad development"/>
    <property type="evidence" value="ECO:0007669"/>
    <property type="project" value="UniProtKB-ARBA"/>
</dbReference>
<evidence type="ECO:0008006" key="15">
    <source>
        <dbReference type="Google" id="ProtNLM"/>
    </source>
</evidence>
<keyword evidence="5 8" id="KW-1133">Transmembrane helix</keyword>
<feature type="domain" description="CBS" evidence="11">
    <location>
        <begin position="232"/>
        <end position="293"/>
    </location>
</feature>
<accession>A0A7M5VC37</accession>
<dbReference type="GO" id="GO:0008340">
    <property type="term" value="P:determination of adult lifespan"/>
    <property type="evidence" value="ECO:0007669"/>
    <property type="project" value="UniProtKB-ARBA"/>
</dbReference>
<proteinExistence type="inferred from homology"/>
<feature type="transmembrane region" description="Helical" evidence="10">
    <location>
        <begin position="91"/>
        <end position="111"/>
    </location>
</feature>
<dbReference type="GO" id="GO:0016020">
    <property type="term" value="C:membrane"/>
    <property type="evidence" value="ECO:0007669"/>
    <property type="project" value="UniProtKB-SubCell"/>
</dbReference>